<dbReference type="InterPro" id="IPR036426">
    <property type="entry name" value="Bulb-type_lectin_dom_sf"/>
</dbReference>
<name>A0A8H5LBU5_GIBSU</name>
<dbReference type="SMART" id="SM00108">
    <property type="entry name" value="B_lectin"/>
    <property type="match status" value="1"/>
</dbReference>
<dbReference type="Proteomes" id="UP000547976">
    <property type="component" value="Unassembled WGS sequence"/>
</dbReference>
<dbReference type="PROSITE" id="PS51752">
    <property type="entry name" value="JACALIN_LECTIN"/>
    <property type="match status" value="1"/>
</dbReference>
<evidence type="ECO:0000259" key="1">
    <source>
        <dbReference type="PROSITE" id="PS50927"/>
    </source>
</evidence>
<dbReference type="EMBL" id="JAAOAV010000197">
    <property type="protein sequence ID" value="KAF5590100.1"/>
    <property type="molecule type" value="Genomic_DNA"/>
</dbReference>
<proteinExistence type="predicted"/>
<feature type="domain" description="Jacalin-type lectin" evidence="2">
    <location>
        <begin position="431"/>
        <end position="518"/>
    </location>
</feature>
<dbReference type="AlphaFoldDB" id="A0A8H5LBU5"/>
<dbReference type="OrthoDB" id="5047509at2759"/>
<dbReference type="GeneID" id="59310285"/>
<dbReference type="PROSITE" id="PS50927">
    <property type="entry name" value="BULB_LECTIN"/>
    <property type="match status" value="1"/>
</dbReference>
<feature type="domain" description="Bulb-type lectin" evidence="1">
    <location>
        <begin position="3"/>
        <end position="127"/>
    </location>
</feature>
<organism evidence="3 4">
    <name type="scientific">Gibberella subglutinans</name>
    <name type="common">Fusarium subglutinans</name>
    <dbReference type="NCBI Taxonomy" id="42677"/>
    <lineage>
        <taxon>Eukaryota</taxon>
        <taxon>Fungi</taxon>
        <taxon>Dikarya</taxon>
        <taxon>Ascomycota</taxon>
        <taxon>Pezizomycotina</taxon>
        <taxon>Sordariomycetes</taxon>
        <taxon>Hypocreomycetidae</taxon>
        <taxon>Hypocreales</taxon>
        <taxon>Nectriaceae</taxon>
        <taxon>Fusarium</taxon>
        <taxon>Fusarium fujikuroi species complex</taxon>
    </lineage>
</organism>
<sequence>MANNTLCVGETLTAGSFLISTNNRFKLQVQKDGNLVLYRLSTGFNGQEVMAAQWASHTWRETHPNATELIMQEDGDLVLFQSRPGREVAWSTKTGGRDSRDAYVMLNDNGDWGVYSSKQQGKMFFRADSAEVISTAGVLQQNSSPSPNLLAGIDVGKLIISGIVQGLSMVEGGGLITGIAGLIWPDLFDETSAAMRALEEGLKDFARDLIDQKSIETLRKKTRGLVDAYRQYDALSPGEDKAEWLNALLVWFTTNREFYCDTDSPAKTLPYFVTMATMHLAVLRDRSYRYTEITKREPNQHDLVGFRAALEKSIAEYSQMASIIRQDCMKWRRNQVQDGEEWTLVKSFGDSATTTVHDPLRSITASFKYFRGVGQLIDERGDQQKLSRNLIRWVTVEYQRQLDDVLAPIYHWDNFRYSTPEECKPVKINVSILGGPWGDGSSMNMECWDDVEQYTKFGRITRIDLYSGNDVEGLEVWYGGHSSGLRGSASGTRHVLEIAPNESVVYFSGTAHTYVQGL</sequence>
<evidence type="ECO:0000313" key="4">
    <source>
        <dbReference type="Proteomes" id="UP000547976"/>
    </source>
</evidence>
<evidence type="ECO:0008006" key="5">
    <source>
        <dbReference type="Google" id="ProtNLM"/>
    </source>
</evidence>
<dbReference type="InterPro" id="IPR001480">
    <property type="entry name" value="Bulb-type_lectin_dom"/>
</dbReference>
<dbReference type="SUPFAM" id="SSF51101">
    <property type="entry name" value="Mannose-binding lectins"/>
    <property type="match status" value="1"/>
</dbReference>
<dbReference type="InterPro" id="IPR001229">
    <property type="entry name" value="Jacalin-like_lectin_dom"/>
</dbReference>
<dbReference type="InterPro" id="IPR036404">
    <property type="entry name" value="Jacalin-like_lectin_dom_sf"/>
</dbReference>
<dbReference type="SUPFAM" id="SSF51110">
    <property type="entry name" value="alpha-D-mannose-specific plant lectins"/>
    <property type="match status" value="1"/>
</dbReference>
<dbReference type="InterPro" id="IPR036716">
    <property type="entry name" value="Pest_crys_N_sf"/>
</dbReference>
<comment type="caution">
    <text evidence="3">The sequence shown here is derived from an EMBL/GenBank/DDBJ whole genome shotgun (WGS) entry which is preliminary data.</text>
</comment>
<dbReference type="GO" id="GO:0090729">
    <property type="term" value="F:toxin activity"/>
    <property type="evidence" value="ECO:0007669"/>
    <property type="project" value="InterPro"/>
</dbReference>
<dbReference type="Gene3D" id="2.100.10.30">
    <property type="entry name" value="Jacalin-like lectin domain"/>
    <property type="match status" value="1"/>
</dbReference>
<evidence type="ECO:0000259" key="2">
    <source>
        <dbReference type="PROSITE" id="PS51752"/>
    </source>
</evidence>
<dbReference type="SUPFAM" id="SSF56849">
    <property type="entry name" value="delta-Endotoxin (insectocide), N-terminal domain"/>
    <property type="match status" value="1"/>
</dbReference>
<dbReference type="Gene3D" id="1.20.190.10">
    <property type="entry name" value="Pesticidal crystal protein, N-terminal domain"/>
    <property type="match status" value="1"/>
</dbReference>
<keyword evidence="4" id="KW-1185">Reference proteome</keyword>
<dbReference type="Gene3D" id="2.90.10.10">
    <property type="entry name" value="Bulb-type lectin domain"/>
    <property type="match status" value="2"/>
</dbReference>
<evidence type="ECO:0000313" key="3">
    <source>
        <dbReference type="EMBL" id="KAF5590100.1"/>
    </source>
</evidence>
<protein>
    <recommendedName>
        <fullName evidence="5">Bulb-type lectin domain-containing protein</fullName>
    </recommendedName>
</protein>
<gene>
    <name evidence="3" type="ORF">FSUBG_10938</name>
</gene>
<reference evidence="3 4" key="1">
    <citation type="submission" date="2020-05" db="EMBL/GenBank/DDBJ databases">
        <title>Identification and distribution of gene clusters putatively required for synthesis of sphingolipid metabolism inhibitors in phylogenetically diverse species of the filamentous fungus Fusarium.</title>
        <authorList>
            <person name="Kim H.-S."/>
            <person name="Busman M."/>
            <person name="Brown D.W."/>
            <person name="Divon H."/>
            <person name="Uhlig S."/>
            <person name="Proctor R.H."/>
        </authorList>
    </citation>
    <scope>NUCLEOTIDE SEQUENCE [LARGE SCALE GENOMIC DNA]</scope>
    <source>
        <strain evidence="3 4">NRRL 66333</strain>
    </source>
</reference>
<accession>A0A8H5LBU5</accession>
<dbReference type="RefSeq" id="XP_036533572.1">
    <property type="nucleotide sequence ID" value="XM_036675567.1"/>
</dbReference>